<evidence type="ECO:0000313" key="3">
    <source>
        <dbReference type="Proteomes" id="UP000257014"/>
    </source>
</evidence>
<evidence type="ECO:0000313" key="2">
    <source>
        <dbReference type="EMBL" id="REJ24803.1"/>
    </source>
</evidence>
<gene>
    <name evidence="2" type="ORF">C6P37_15585</name>
</gene>
<dbReference type="InterPro" id="IPR046286">
    <property type="entry name" value="DUF6323"/>
</dbReference>
<name>A0A3E0JY59_9BACI</name>
<accession>A0A3E0JY59</accession>
<feature type="compositionally biased region" description="Acidic residues" evidence="1">
    <location>
        <begin position="147"/>
        <end position="159"/>
    </location>
</feature>
<protein>
    <submittedName>
        <fullName evidence="2">Uncharacterized protein</fullName>
    </submittedName>
</protein>
<feature type="region of interest" description="Disordered" evidence="1">
    <location>
        <begin position="139"/>
        <end position="159"/>
    </location>
</feature>
<dbReference type="RefSeq" id="WP_020153233.1">
    <property type="nucleotide sequence ID" value="NZ_JBAIZG010000020.1"/>
</dbReference>
<dbReference type="Pfam" id="PF19848">
    <property type="entry name" value="DUF6323"/>
    <property type="match status" value="1"/>
</dbReference>
<reference evidence="2 3" key="1">
    <citation type="submission" date="2018-03" db="EMBL/GenBank/DDBJ databases">
        <authorList>
            <person name="Keele B.F."/>
        </authorList>
    </citation>
    <scope>NUCLEOTIDE SEQUENCE [LARGE SCALE GENOMIC DNA]</scope>
    <source>
        <strain evidence="2">ZCTH4_d</strain>
    </source>
</reference>
<dbReference type="AlphaFoldDB" id="A0A3E0JY59"/>
<comment type="caution">
    <text evidence="2">The sequence shown here is derived from an EMBL/GenBank/DDBJ whole genome shotgun (WGS) entry which is preliminary data.</text>
</comment>
<sequence>MPLEILNIFSPLIQKKPVEEILSCNSMTVRYGLVLTERDAVDLLETGDRALKSNGRIEFGGGVIPKIIAEFCDSPYLTKDGWIETLRELTELFYYFKNETMDLISDDDLIAFMKEQFDGKCHGSPALLADALDSFARRMRDGTDPDRPEDEMGVDDDGY</sequence>
<dbReference type="Proteomes" id="UP000257014">
    <property type="component" value="Unassembled WGS sequence"/>
</dbReference>
<organism evidence="2 3">
    <name type="scientific">Caldibacillus debilis</name>
    <dbReference type="NCBI Taxonomy" id="301148"/>
    <lineage>
        <taxon>Bacteria</taxon>
        <taxon>Bacillati</taxon>
        <taxon>Bacillota</taxon>
        <taxon>Bacilli</taxon>
        <taxon>Bacillales</taxon>
        <taxon>Bacillaceae</taxon>
        <taxon>Caldibacillus</taxon>
    </lineage>
</organism>
<dbReference type="EMBL" id="QEWE01000036">
    <property type="protein sequence ID" value="REJ24803.1"/>
    <property type="molecule type" value="Genomic_DNA"/>
</dbReference>
<evidence type="ECO:0000256" key="1">
    <source>
        <dbReference type="SAM" id="MobiDB-lite"/>
    </source>
</evidence>
<proteinExistence type="predicted"/>